<evidence type="ECO:0000259" key="3">
    <source>
        <dbReference type="PROSITE" id="PS50157"/>
    </source>
</evidence>
<accession>A0A0V1Q6D3</accession>
<keyword evidence="1" id="KW-0863">Zinc-finger</keyword>
<evidence type="ECO:0000256" key="2">
    <source>
        <dbReference type="SAM" id="MobiDB-lite"/>
    </source>
</evidence>
<dbReference type="GeneID" id="26837259"/>
<dbReference type="InterPro" id="IPR013087">
    <property type="entry name" value="Znf_C2H2_type"/>
</dbReference>
<gene>
    <name evidence="4" type="ORF">AC631_00250</name>
</gene>
<dbReference type="EMBL" id="LMYN01000003">
    <property type="protein sequence ID" value="KSA03980.1"/>
    <property type="molecule type" value="Genomic_DNA"/>
</dbReference>
<comment type="caution">
    <text evidence="4">The sequence shown here is derived from an EMBL/GenBank/DDBJ whole genome shotgun (WGS) entry which is preliminary data.</text>
</comment>
<dbReference type="RefSeq" id="XP_015470082.1">
    <property type="nucleotide sequence ID" value="XM_015609080.1"/>
</dbReference>
<dbReference type="PROSITE" id="PS00028">
    <property type="entry name" value="ZINC_FINGER_C2H2_1"/>
    <property type="match status" value="1"/>
</dbReference>
<dbReference type="OrthoDB" id="6910977at2759"/>
<dbReference type="InterPro" id="IPR036236">
    <property type="entry name" value="Znf_C2H2_sf"/>
</dbReference>
<dbReference type="GO" id="GO:0008270">
    <property type="term" value="F:zinc ion binding"/>
    <property type="evidence" value="ECO:0007669"/>
    <property type="project" value="UniProtKB-KW"/>
</dbReference>
<feature type="domain" description="C2H2-type" evidence="3">
    <location>
        <begin position="335"/>
        <end position="365"/>
    </location>
</feature>
<dbReference type="PROSITE" id="PS50157">
    <property type="entry name" value="ZINC_FINGER_C2H2_2"/>
    <property type="match status" value="1"/>
</dbReference>
<keyword evidence="5" id="KW-1185">Reference proteome</keyword>
<dbReference type="SMART" id="SM00355">
    <property type="entry name" value="ZnF_C2H2"/>
    <property type="match status" value="3"/>
</dbReference>
<protein>
    <recommendedName>
        <fullName evidence="3">C2H2-type domain-containing protein</fullName>
    </recommendedName>
</protein>
<dbReference type="AlphaFoldDB" id="A0A0V1Q6D3"/>
<sequence length="392" mass="44692">MSSFIQGFMESDEIDKAGLRELNFDIEPENVGYYNSFGDVYKTGYGGIEDRIFTSIGGNGGVNTSGSNRSNSESVVVGGCIGGAVDMMSYGSMSALVDIHGIGRGLDHQNFYGMDYGLDYGLGYHQGAYAQASYEEYGQEYGHYLVPVQGQQQMPGTIHVEYHDMDRDQELEYEDYDSGRRFSSQEIYSQNTDGNSSDLSDTVSETETKLSTPESFSATIKQYELHDLKLRSRRVLLVQQLELNYDHSMLADNHLVICTYCNNRFDSILQLGHHFDKNKLVTPHKCPFDSCPYFFIGFARKAELRRHCLTKHFEKGKLTQSINQNIKQVVNNLIYSCKIDNCGKNFYRKDSLQRHLKLVHENENSKFNKKMKKNQLQKLTLNCHRHAHVAQK</sequence>
<organism evidence="4 5">
    <name type="scientific">Debaryomyces fabryi</name>
    <dbReference type="NCBI Taxonomy" id="58627"/>
    <lineage>
        <taxon>Eukaryota</taxon>
        <taxon>Fungi</taxon>
        <taxon>Dikarya</taxon>
        <taxon>Ascomycota</taxon>
        <taxon>Saccharomycotina</taxon>
        <taxon>Pichiomycetes</taxon>
        <taxon>Debaryomycetaceae</taxon>
        <taxon>Debaryomyces</taxon>
    </lineage>
</organism>
<dbReference type="Proteomes" id="UP000054251">
    <property type="component" value="Unassembled WGS sequence"/>
</dbReference>
<evidence type="ECO:0000313" key="4">
    <source>
        <dbReference type="EMBL" id="KSA03980.1"/>
    </source>
</evidence>
<evidence type="ECO:0000313" key="5">
    <source>
        <dbReference type="Proteomes" id="UP000054251"/>
    </source>
</evidence>
<keyword evidence="1" id="KW-0479">Metal-binding</keyword>
<dbReference type="SUPFAM" id="SSF57667">
    <property type="entry name" value="beta-beta-alpha zinc fingers"/>
    <property type="match status" value="1"/>
</dbReference>
<dbReference type="Gene3D" id="3.30.160.60">
    <property type="entry name" value="Classic Zinc Finger"/>
    <property type="match status" value="1"/>
</dbReference>
<reference evidence="4 5" key="1">
    <citation type="submission" date="2015-11" db="EMBL/GenBank/DDBJ databases">
        <title>The genome of Debaryomyces fabryi.</title>
        <authorList>
            <person name="Tafer H."/>
            <person name="Lopandic K."/>
        </authorList>
    </citation>
    <scope>NUCLEOTIDE SEQUENCE [LARGE SCALE GENOMIC DNA]</scope>
    <source>
        <strain evidence="4 5">CBS 789</strain>
    </source>
</reference>
<feature type="region of interest" description="Disordered" evidence="2">
    <location>
        <begin position="187"/>
        <end position="210"/>
    </location>
</feature>
<keyword evidence="1" id="KW-0862">Zinc</keyword>
<name>A0A0V1Q6D3_9ASCO</name>
<evidence type="ECO:0000256" key="1">
    <source>
        <dbReference type="PROSITE-ProRule" id="PRU00042"/>
    </source>
</evidence>
<proteinExistence type="predicted"/>